<proteinExistence type="predicted"/>
<accession>A0A927R9T1</accession>
<organism evidence="2 3">
    <name type="scientific">Plantactinospora soyae</name>
    <dbReference type="NCBI Taxonomy" id="1544732"/>
    <lineage>
        <taxon>Bacteria</taxon>
        <taxon>Bacillati</taxon>
        <taxon>Actinomycetota</taxon>
        <taxon>Actinomycetes</taxon>
        <taxon>Micromonosporales</taxon>
        <taxon>Micromonosporaceae</taxon>
        <taxon>Plantactinospora</taxon>
    </lineage>
</organism>
<dbReference type="SUPFAM" id="SSF53335">
    <property type="entry name" value="S-adenosyl-L-methionine-dependent methyltransferases"/>
    <property type="match status" value="1"/>
</dbReference>
<evidence type="ECO:0000313" key="3">
    <source>
        <dbReference type="Proteomes" id="UP000649753"/>
    </source>
</evidence>
<evidence type="ECO:0000256" key="1">
    <source>
        <dbReference type="SAM" id="MobiDB-lite"/>
    </source>
</evidence>
<comment type="caution">
    <text evidence="2">The sequence shown here is derived from an EMBL/GenBank/DDBJ whole genome shotgun (WGS) entry which is preliminary data.</text>
</comment>
<protein>
    <recommendedName>
        <fullName evidence="4">S-adenosyl methyltransferase</fullName>
    </recommendedName>
</protein>
<dbReference type="InterPro" id="IPR006764">
    <property type="entry name" value="SAM_dep_MeTrfase_SAV2177_type"/>
</dbReference>
<reference evidence="2" key="1">
    <citation type="submission" date="2020-10" db="EMBL/GenBank/DDBJ databases">
        <title>Sequencing the genomes of 1000 actinobacteria strains.</title>
        <authorList>
            <person name="Klenk H.-P."/>
        </authorList>
    </citation>
    <scope>NUCLEOTIDE SEQUENCE</scope>
    <source>
        <strain evidence="2">DSM 46832</strain>
    </source>
</reference>
<keyword evidence="3" id="KW-1185">Reference proteome</keyword>
<name>A0A927R9T1_9ACTN</name>
<evidence type="ECO:0008006" key="4">
    <source>
        <dbReference type="Google" id="ProtNLM"/>
    </source>
</evidence>
<dbReference type="AlphaFoldDB" id="A0A927R9T1"/>
<dbReference type="InterPro" id="IPR029063">
    <property type="entry name" value="SAM-dependent_MTases_sf"/>
</dbReference>
<dbReference type="Pfam" id="PF04672">
    <property type="entry name" value="Methyltransf_19"/>
    <property type="match status" value="1"/>
</dbReference>
<feature type="compositionally biased region" description="Low complexity" evidence="1">
    <location>
        <begin position="130"/>
        <end position="155"/>
    </location>
</feature>
<dbReference type="Proteomes" id="UP000649753">
    <property type="component" value="Unassembled WGS sequence"/>
</dbReference>
<dbReference type="EMBL" id="JADBEB010000001">
    <property type="protein sequence ID" value="MBE1491729.1"/>
    <property type="molecule type" value="Genomic_DNA"/>
</dbReference>
<sequence length="163" mass="17820">MTDSSSSSGLRPQMLGKQVDGTVPHSARVWNYWLGGTDNFAADRVLGDQVRAVFPNIVEVARASRAFLGRAVRYLAGEAGIRQFLDVGTGLPTADNTHEVAQRIAPQSRIVYVDNDPLVLVHARALLTSTRRGPPTTSRRMCGTRTRSSGPRRGPWISVNRSH</sequence>
<feature type="region of interest" description="Disordered" evidence="1">
    <location>
        <begin position="130"/>
        <end position="163"/>
    </location>
</feature>
<evidence type="ECO:0000313" key="2">
    <source>
        <dbReference type="EMBL" id="MBE1491729.1"/>
    </source>
</evidence>
<dbReference type="Gene3D" id="3.40.50.150">
    <property type="entry name" value="Vaccinia Virus protein VP39"/>
    <property type="match status" value="1"/>
</dbReference>
<gene>
    <name evidence="2" type="ORF">H4W31_007367</name>
</gene>